<comment type="catalytic activity">
    <reaction evidence="7">
        <text>4-(phosphooxy)-L-threonine + NAD(+) = 3-amino-2-oxopropyl phosphate + CO2 + NADH</text>
        <dbReference type="Rhea" id="RHEA:32275"/>
        <dbReference type="ChEBI" id="CHEBI:16526"/>
        <dbReference type="ChEBI" id="CHEBI:57279"/>
        <dbReference type="ChEBI" id="CHEBI:57540"/>
        <dbReference type="ChEBI" id="CHEBI:57945"/>
        <dbReference type="ChEBI" id="CHEBI:58452"/>
        <dbReference type="EC" id="1.1.1.262"/>
    </reaction>
</comment>
<reference evidence="8 9" key="1">
    <citation type="submission" date="2014-07" db="EMBL/GenBank/DDBJ databases">
        <title>Draft genome sequence of Thalassospira tepidiphila 1-1B.</title>
        <authorList>
            <person name="Lai Q."/>
            <person name="Shao Z."/>
        </authorList>
    </citation>
    <scope>NUCLEOTIDE SEQUENCE [LARGE SCALE GENOMIC DNA]</scope>
    <source>
        <strain evidence="8 9">MCCC 1A03514</strain>
    </source>
</reference>
<dbReference type="UniPathway" id="UPA00244">
    <property type="reaction ID" value="UER00312"/>
</dbReference>
<feature type="binding site" evidence="7">
    <location>
        <position position="216"/>
    </location>
    <ligand>
        <name>a divalent metal cation</name>
        <dbReference type="ChEBI" id="CHEBI:60240"/>
        <note>ligand shared between dimeric partners</note>
    </ligand>
</feature>
<keyword evidence="7" id="KW-0460">Magnesium</keyword>
<dbReference type="PANTHER" id="PTHR30004">
    <property type="entry name" value="4-HYDROXYTHREONINE-4-PHOSPHATE DEHYDROGENASE"/>
    <property type="match status" value="1"/>
</dbReference>
<evidence type="ECO:0000256" key="6">
    <source>
        <dbReference type="ARBA" id="ARBA00023096"/>
    </source>
</evidence>
<keyword evidence="1 7" id="KW-0963">Cytoplasm</keyword>
<evidence type="ECO:0000256" key="1">
    <source>
        <dbReference type="ARBA" id="ARBA00022490"/>
    </source>
</evidence>
<dbReference type="GO" id="GO:0050570">
    <property type="term" value="F:4-hydroxythreonine-4-phosphate dehydrogenase activity"/>
    <property type="evidence" value="ECO:0007669"/>
    <property type="project" value="UniProtKB-UniRule"/>
</dbReference>
<evidence type="ECO:0000256" key="3">
    <source>
        <dbReference type="ARBA" id="ARBA00022857"/>
    </source>
</evidence>
<keyword evidence="2 7" id="KW-0479">Metal-binding</keyword>
<feature type="binding site" evidence="7">
    <location>
        <position position="297"/>
    </location>
    <ligand>
        <name>substrate</name>
    </ligand>
</feature>
<feature type="binding site" evidence="7">
    <location>
        <position position="171"/>
    </location>
    <ligand>
        <name>a divalent metal cation</name>
        <dbReference type="ChEBI" id="CHEBI:60240"/>
        <note>ligand shared between dimeric partners</note>
    </ligand>
</feature>
<dbReference type="EC" id="1.1.1.262" evidence="7"/>
<dbReference type="Proteomes" id="UP000094009">
    <property type="component" value="Unassembled WGS sequence"/>
</dbReference>
<feature type="binding site" evidence="7">
    <location>
        <position position="140"/>
    </location>
    <ligand>
        <name>substrate</name>
    </ligand>
</feature>
<dbReference type="NCBIfam" id="NF003699">
    <property type="entry name" value="PRK05312.1"/>
    <property type="match status" value="1"/>
</dbReference>
<evidence type="ECO:0000313" key="8">
    <source>
        <dbReference type="EMBL" id="OAZ09051.1"/>
    </source>
</evidence>
<comment type="caution">
    <text evidence="8">The sequence shown here is derived from an EMBL/GenBank/DDBJ whole genome shotgun (WGS) entry which is preliminary data.</text>
</comment>
<evidence type="ECO:0000256" key="2">
    <source>
        <dbReference type="ARBA" id="ARBA00022723"/>
    </source>
</evidence>
<comment type="cofactor">
    <cofactor evidence="7">
        <name>Zn(2+)</name>
        <dbReference type="ChEBI" id="CHEBI:29105"/>
    </cofactor>
    <cofactor evidence="7">
        <name>Mg(2+)</name>
        <dbReference type="ChEBI" id="CHEBI:18420"/>
    </cofactor>
    <cofactor evidence="7">
        <name>Co(2+)</name>
        <dbReference type="ChEBI" id="CHEBI:48828"/>
    </cofactor>
    <text evidence="7">Binds 1 divalent metal cation per subunit. Can use ions such as Zn(2+), Mg(2+) or Co(2+).</text>
</comment>
<comment type="pathway">
    <text evidence="7">Cofactor biosynthesis; pyridoxine 5'-phosphate biosynthesis; pyridoxine 5'-phosphate from D-erythrose 4-phosphate: step 4/5.</text>
</comment>
<dbReference type="HAMAP" id="MF_00536">
    <property type="entry name" value="PdxA"/>
    <property type="match status" value="1"/>
</dbReference>
<proteinExistence type="inferred from homology"/>
<dbReference type="RefSeq" id="WP_064781613.1">
    <property type="nucleotide sequence ID" value="NZ_JPVZ01000006.1"/>
</dbReference>
<name>A0A853KX32_9PROT</name>
<dbReference type="SUPFAM" id="SSF53659">
    <property type="entry name" value="Isocitrate/Isopropylmalate dehydrogenase-like"/>
    <property type="match status" value="1"/>
</dbReference>
<dbReference type="EMBL" id="JPVZ01000006">
    <property type="protein sequence ID" value="OAZ09051.1"/>
    <property type="molecule type" value="Genomic_DNA"/>
</dbReference>
<comment type="function">
    <text evidence="7">Catalyzes the NAD(P)-dependent oxidation of 4-(phosphooxy)-L-threonine (HTP) into 2-amino-3-oxo-4-(phosphooxy)butyric acid which spontaneously decarboxylates to form 3-amino-2-oxopropyl phosphate (AHAP).</text>
</comment>
<sequence length="338" mass="35692">MTERDPIALTIGEPGGIGPELAINAWLRRTQDELAPFCLISPVSTITQAIGRSGTDVPVRVIRTIHEATSVFKDALPVLEITDSGTEVVSGVASPKTASVVIESITKAVELASTGKASAVVTNPIQKSALYEAGFRHPGHTEFLAELAGPGTIPVMMLANSKLRVVPLTIHIPLKDVPTQLTTELIVERCRITHQSLQTAFGIAKPRLAIAGLNPHAGEDGTMGSEEKTIMAPAVKQLRDEGVDVVGPLPADTLFHEEARANYDVALCPYHDQALIPVKTLDFHGGVNVTLGLPFIRTSPDHGTALDIAGKGIARPDSLIAALKMAAEMATKRLATGA</sequence>
<organism evidence="8 9">
    <name type="scientific">Thalassospira tepidiphila MCCC 1A03514</name>
    <dbReference type="NCBI Taxonomy" id="1177930"/>
    <lineage>
        <taxon>Bacteria</taxon>
        <taxon>Pseudomonadati</taxon>
        <taxon>Pseudomonadota</taxon>
        <taxon>Alphaproteobacteria</taxon>
        <taxon>Rhodospirillales</taxon>
        <taxon>Thalassospiraceae</taxon>
        <taxon>Thalassospira</taxon>
    </lineage>
</organism>
<comment type="similarity">
    <text evidence="7">Belongs to the PdxA family.</text>
</comment>
<evidence type="ECO:0000256" key="7">
    <source>
        <dbReference type="HAMAP-Rule" id="MF_00536"/>
    </source>
</evidence>
<accession>A0A853KX32</accession>
<evidence type="ECO:0000313" key="9">
    <source>
        <dbReference type="Proteomes" id="UP000094009"/>
    </source>
</evidence>
<dbReference type="PANTHER" id="PTHR30004:SF6">
    <property type="entry name" value="D-THREONATE 4-PHOSPHATE DEHYDROGENASE"/>
    <property type="match status" value="1"/>
</dbReference>
<evidence type="ECO:0000256" key="4">
    <source>
        <dbReference type="ARBA" id="ARBA00023002"/>
    </source>
</evidence>
<dbReference type="GO" id="GO:0042823">
    <property type="term" value="P:pyridoxal phosphate biosynthetic process"/>
    <property type="evidence" value="ECO:0007669"/>
    <property type="project" value="UniProtKB-UniRule"/>
</dbReference>
<gene>
    <name evidence="7" type="primary">pdxA</name>
    <name evidence="8" type="ORF">TH4_14390</name>
</gene>
<dbReference type="GO" id="GO:0008615">
    <property type="term" value="P:pyridoxine biosynthetic process"/>
    <property type="evidence" value="ECO:0007669"/>
    <property type="project" value="UniProtKB-UniRule"/>
</dbReference>
<protein>
    <recommendedName>
        <fullName evidence="7">4-hydroxythreonine-4-phosphate dehydrogenase</fullName>
        <ecNumber evidence="7">1.1.1.262</ecNumber>
    </recommendedName>
    <alternativeName>
        <fullName evidence="7">4-(phosphohydroxy)-L-threonine dehydrogenase</fullName>
    </alternativeName>
</protein>
<feature type="binding site" evidence="7">
    <location>
        <position position="288"/>
    </location>
    <ligand>
        <name>substrate</name>
    </ligand>
</feature>
<keyword evidence="5 7" id="KW-0520">NAD</keyword>
<keyword evidence="7" id="KW-0862">Zinc</keyword>
<dbReference type="GO" id="GO:0005737">
    <property type="term" value="C:cytoplasm"/>
    <property type="evidence" value="ECO:0007669"/>
    <property type="project" value="UniProtKB-SubCell"/>
</dbReference>
<keyword evidence="6 7" id="KW-0664">Pyridoxine biosynthesis</keyword>
<dbReference type="GO" id="GO:0051287">
    <property type="term" value="F:NAD binding"/>
    <property type="evidence" value="ECO:0007669"/>
    <property type="project" value="InterPro"/>
</dbReference>
<dbReference type="GO" id="GO:0008270">
    <property type="term" value="F:zinc ion binding"/>
    <property type="evidence" value="ECO:0007669"/>
    <property type="project" value="UniProtKB-UniRule"/>
</dbReference>
<feature type="binding site" evidence="7">
    <location>
        <position position="279"/>
    </location>
    <ligand>
        <name>substrate</name>
    </ligand>
</feature>
<dbReference type="GO" id="GO:0000287">
    <property type="term" value="F:magnesium ion binding"/>
    <property type="evidence" value="ECO:0007669"/>
    <property type="project" value="UniProtKB-UniRule"/>
</dbReference>
<evidence type="ECO:0000256" key="5">
    <source>
        <dbReference type="ARBA" id="ARBA00023027"/>
    </source>
</evidence>
<dbReference type="Pfam" id="PF04166">
    <property type="entry name" value="PdxA"/>
    <property type="match status" value="1"/>
</dbReference>
<dbReference type="InterPro" id="IPR005255">
    <property type="entry name" value="PdxA_fam"/>
</dbReference>
<feature type="binding site" evidence="7">
    <location>
        <position position="141"/>
    </location>
    <ligand>
        <name>substrate</name>
    </ligand>
</feature>
<feature type="binding site" evidence="7">
    <location>
        <position position="271"/>
    </location>
    <ligand>
        <name>a divalent metal cation</name>
        <dbReference type="ChEBI" id="CHEBI:60240"/>
        <note>ligand shared between dimeric partners</note>
    </ligand>
</feature>
<dbReference type="GO" id="GO:0050897">
    <property type="term" value="F:cobalt ion binding"/>
    <property type="evidence" value="ECO:0007669"/>
    <property type="project" value="UniProtKB-UniRule"/>
</dbReference>
<dbReference type="Gene3D" id="3.40.718.10">
    <property type="entry name" value="Isopropylmalate Dehydrogenase"/>
    <property type="match status" value="1"/>
</dbReference>
<keyword evidence="7" id="KW-0170">Cobalt</keyword>
<comment type="subunit">
    <text evidence="7">Homodimer.</text>
</comment>
<comment type="subcellular location">
    <subcellularLocation>
        <location evidence="7">Cytoplasm</location>
    </subcellularLocation>
</comment>
<keyword evidence="4 7" id="KW-0560">Oxidoreductase</keyword>
<dbReference type="NCBIfam" id="TIGR00557">
    <property type="entry name" value="pdxA"/>
    <property type="match status" value="1"/>
</dbReference>
<comment type="miscellaneous">
    <text evidence="7">The active site is located at the dimer interface.</text>
</comment>
<dbReference type="InterPro" id="IPR037510">
    <property type="entry name" value="PdxA"/>
</dbReference>
<keyword evidence="3 7" id="KW-0521">NADP</keyword>
<dbReference type="AlphaFoldDB" id="A0A853KX32"/>